<dbReference type="EC" id="3.5.1.-" evidence="2"/>
<reference evidence="3" key="1">
    <citation type="journal article" date="2019" name="Int. J. Syst. Evol. Microbiol.">
        <title>The Global Catalogue of Microorganisms (GCM) 10K type strain sequencing project: providing services to taxonomists for standard genome sequencing and annotation.</title>
        <authorList>
            <consortium name="The Broad Institute Genomics Platform"/>
            <consortium name="The Broad Institute Genome Sequencing Center for Infectious Disease"/>
            <person name="Wu L."/>
            <person name="Ma J."/>
        </authorList>
    </citation>
    <scope>NUCLEOTIDE SEQUENCE [LARGE SCALE GENOMIC DNA]</scope>
    <source>
        <strain evidence="3">CGMCC 4.1621</strain>
    </source>
</reference>
<comment type="caution">
    <text evidence="2">The sequence shown here is derived from an EMBL/GenBank/DDBJ whole genome shotgun (WGS) entry which is preliminary data.</text>
</comment>
<dbReference type="GO" id="GO:0016787">
    <property type="term" value="F:hydrolase activity"/>
    <property type="evidence" value="ECO:0007669"/>
    <property type="project" value="UniProtKB-KW"/>
</dbReference>
<organism evidence="2 3">
    <name type="scientific">Halobacillus seohaensis</name>
    <dbReference type="NCBI Taxonomy" id="447421"/>
    <lineage>
        <taxon>Bacteria</taxon>
        <taxon>Bacillati</taxon>
        <taxon>Bacillota</taxon>
        <taxon>Bacilli</taxon>
        <taxon>Bacillales</taxon>
        <taxon>Bacillaceae</taxon>
        <taxon>Halobacillus</taxon>
    </lineage>
</organism>
<dbReference type="Gene3D" id="3.40.50.10320">
    <property type="entry name" value="LmbE-like"/>
    <property type="match status" value="1"/>
</dbReference>
<gene>
    <name evidence="2" type="ORF">ACFQIC_14160</name>
</gene>
<sequence length="297" mass="34159">MDFKQLLFKFSEPIIKPITKLLLKKHYNSDSALTPLGNYKKILVLAPHMDDETIGLGGTIRRHVLEGAEVHCVFSTDGSNSESSLAREELSKIRKQEIEEVNEILGMKSIYYMDLPDGNVQSTPEAQNKLLTLLEEIDPDLIYCTPFVDAHPDHMGTATLLSDCLKIRGEEEKIRLYEINCPFPPHEINCVIDVTSTFSTKKEAIKLFKSQAIAFDGFLELNRLKSNIVNDHSVLAAEVFIEVDVDQFIKQFDKLRQKNYPYDKMFKQANRTITLLWAIFKNYPQKKRIYLERLSNK</sequence>
<dbReference type="EMBL" id="JBHSZV010000035">
    <property type="protein sequence ID" value="MFC7062973.1"/>
    <property type="molecule type" value="Genomic_DNA"/>
</dbReference>
<evidence type="ECO:0000313" key="2">
    <source>
        <dbReference type="EMBL" id="MFC7062973.1"/>
    </source>
</evidence>
<dbReference type="Proteomes" id="UP001596410">
    <property type="component" value="Unassembled WGS sequence"/>
</dbReference>
<keyword evidence="2" id="KW-0378">Hydrolase</keyword>
<comment type="cofactor">
    <cofactor evidence="1">
        <name>Zn(2+)</name>
        <dbReference type="ChEBI" id="CHEBI:29105"/>
    </cofactor>
</comment>
<dbReference type="PANTHER" id="PTHR12993">
    <property type="entry name" value="N-ACETYLGLUCOSAMINYL-PHOSPHATIDYLINOSITOL DE-N-ACETYLASE-RELATED"/>
    <property type="match status" value="1"/>
</dbReference>
<dbReference type="SUPFAM" id="SSF102588">
    <property type="entry name" value="LmbE-like"/>
    <property type="match status" value="1"/>
</dbReference>
<evidence type="ECO:0000313" key="3">
    <source>
        <dbReference type="Proteomes" id="UP001596410"/>
    </source>
</evidence>
<name>A0ABW2EL08_9BACI</name>
<protein>
    <submittedName>
        <fullName evidence="2">PIG-L deacetylase family protein</fullName>
        <ecNumber evidence="2">3.5.1.-</ecNumber>
    </submittedName>
</protein>
<proteinExistence type="predicted"/>
<keyword evidence="3" id="KW-1185">Reference proteome</keyword>
<dbReference type="RefSeq" id="WP_204708917.1">
    <property type="nucleotide sequence ID" value="NZ_JBHSZV010000035.1"/>
</dbReference>
<dbReference type="Pfam" id="PF02585">
    <property type="entry name" value="PIG-L"/>
    <property type="match status" value="1"/>
</dbReference>
<dbReference type="InterPro" id="IPR024078">
    <property type="entry name" value="LmbE-like_dom_sf"/>
</dbReference>
<accession>A0ABW2EL08</accession>
<dbReference type="InterPro" id="IPR003737">
    <property type="entry name" value="GlcNAc_PI_deacetylase-related"/>
</dbReference>
<dbReference type="PANTHER" id="PTHR12993:SF11">
    <property type="entry name" value="N-ACETYLGLUCOSAMINYL-PHOSPHATIDYLINOSITOL DE-N-ACETYLASE"/>
    <property type="match status" value="1"/>
</dbReference>
<evidence type="ECO:0000256" key="1">
    <source>
        <dbReference type="ARBA" id="ARBA00001947"/>
    </source>
</evidence>